<feature type="transmembrane region" description="Helical" evidence="10">
    <location>
        <begin position="131"/>
        <end position="151"/>
    </location>
</feature>
<dbReference type="PANTHER" id="PTHR46157:SF4">
    <property type="entry name" value="K(+) EFFLUX ANTIPORTER 3, CHLOROPLASTIC"/>
    <property type="match status" value="1"/>
</dbReference>
<feature type="transmembrane region" description="Helical" evidence="10">
    <location>
        <begin position="35"/>
        <end position="54"/>
    </location>
</feature>
<feature type="transmembrane region" description="Helical" evidence="10">
    <location>
        <begin position="374"/>
        <end position="393"/>
    </location>
</feature>
<sequence>MTTTININAYSDALVVLGTAGVVVPIVRHWGINPVLGYLGAGAILGPLGLGSLVQQLPLLYWVTVADAQNVEGIANLGIVFLLFLIGLELSFRRLVTMRRLVFGLGGLQVLATSAMIFGVTLLSGQSSDTAVILGASLALSSTAIVLELLSTEKRLATTAGRASFSVLLAQDLAVVPILVFVSVLGAESGGSVLAHISSAILKAALAVAVLTLLGRLLMRPLFQMVAGTHSTELFVAATLFVIVGAGIAAHQAGLSMALGAFVAGLMLAETEYGKAIEATVEPFKGLLLGIFFFTVGMAIDFRVFMREPGWLLAAVIGILVGKAIVLIMLGRLFRLSWATAIEIGFLLGPVGEFAFVSIGMAAAGGLIEPRVSSFAVAITAVTMALTPLLGALGRRLAAKLGPERSPDPELAVRPPGDRAQAIVVGYGRVGKVVCSLLTSHGLNYIAVDHEAVAVARDRRDGHKVYFGDATELGFLEACGLMQTTGVIITIQSRPAIDAVVERIRAVRPDVLIVSRARDADHARHLYAIGATDAVPETIEASLQLSEAALVGLGVAVGNAIASVHEKRDEFRLTLQQAARIAGQEKVRPLDLTGRRSPR</sequence>
<dbReference type="Gene3D" id="1.20.1530.20">
    <property type="match status" value="1"/>
</dbReference>
<keyword evidence="9 10" id="KW-0472">Membrane</keyword>
<feature type="transmembrane region" description="Helical" evidence="10">
    <location>
        <begin position="311"/>
        <end position="334"/>
    </location>
</feature>
<dbReference type="RefSeq" id="WP_028140350.1">
    <property type="nucleotide sequence ID" value="NZ_AP021854.1"/>
</dbReference>
<gene>
    <name evidence="12" type="ORF">ABIG07_001136</name>
</gene>
<keyword evidence="6" id="KW-0630">Potassium</keyword>
<dbReference type="InterPro" id="IPR036291">
    <property type="entry name" value="NAD(P)-bd_dom_sf"/>
</dbReference>
<evidence type="ECO:0000256" key="4">
    <source>
        <dbReference type="ARBA" id="ARBA00022538"/>
    </source>
</evidence>
<keyword evidence="3" id="KW-0050">Antiport</keyword>
<feature type="transmembrane region" description="Helical" evidence="10">
    <location>
        <begin position="163"/>
        <end position="187"/>
    </location>
</feature>
<keyword evidence="8" id="KW-0406">Ion transport</keyword>
<evidence type="ECO:0000256" key="6">
    <source>
        <dbReference type="ARBA" id="ARBA00022958"/>
    </source>
</evidence>
<feature type="transmembrane region" description="Helical" evidence="10">
    <location>
        <begin position="74"/>
        <end position="92"/>
    </location>
</feature>
<keyword evidence="13" id="KW-1185">Reference proteome</keyword>
<evidence type="ECO:0000256" key="5">
    <source>
        <dbReference type="ARBA" id="ARBA00022692"/>
    </source>
</evidence>
<evidence type="ECO:0000256" key="7">
    <source>
        <dbReference type="ARBA" id="ARBA00022989"/>
    </source>
</evidence>
<evidence type="ECO:0000313" key="12">
    <source>
        <dbReference type="EMBL" id="MEY9452188.1"/>
    </source>
</evidence>
<dbReference type="EMBL" id="JBGBZJ010000003">
    <property type="protein sequence ID" value="MEY9452188.1"/>
    <property type="molecule type" value="Genomic_DNA"/>
</dbReference>
<accession>A0ABV4FKS8</accession>
<keyword evidence="2" id="KW-0813">Transport</keyword>
<evidence type="ECO:0000256" key="1">
    <source>
        <dbReference type="ARBA" id="ARBA00004141"/>
    </source>
</evidence>
<feature type="transmembrane region" description="Helical" evidence="10">
    <location>
        <begin position="286"/>
        <end position="305"/>
    </location>
</feature>
<evidence type="ECO:0000256" key="9">
    <source>
        <dbReference type="ARBA" id="ARBA00023136"/>
    </source>
</evidence>
<dbReference type="InterPro" id="IPR006153">
    <property type="entry name" value="Cation/H_exchanger_TM"/>
</dbReference>
<feature type="transmembrane region" description="Helical" evidence="10">
    <location>
        <begin position="234"/>
        <end position="251"/>
    </location>
</feature>
<comment type="subcellular location">
    <subcellularLocation>
        <location evidence="1">Membrane</location>
        <topology evidence="1">Multi-pass membrane protein</topology>
    </subcellularLocation>
</comment>
<feature type="transmembrane region" description="Helical" evidence="10">
    <location>
        <begin position="193"/>
        <end position="214"/>
    </location>
</feature>
<dbReference type="SUPFAM" id="SSF51735">
    <property type="entry name" value="NAD(P)-binding Rossmann-fold domains"/>
    <property type="match status" value="1"/>
</dbReference>
<reference evidence="12 13" key="1">
    <citation type="submission" date="2024-07" db="EMBL/GenBank/DDBJ databases">
        <title>Genomic Encyclopedia of Type Strains, Phase V (KMG-V): Genome sequencing to study the core and pangenomes of soil and plant-associated prokaryotes.</title>
        <authorList>
            <person name="Whitman W."/>
        </authorList>
    </citation>
    <scope>NUCLEOTIDE SEQUENCE [LARGE SCALE GENOMIC DNA]</scope>
    <source>
        <strain evidence="12 13">USDA 152</strain>
    </source>
</reference>
<keyword evidence="4" id="KW-0633">Potassium transport</keyword>
<dbReference type="PANTHER" id="PTHR46157">
    <property type="entry name" value="K(+) EFFLUX ANTIPORTER 3, CHLOROPLASTIC"/>
    <property type="match status" value="1"/>
</dbReference>
<dbReference type="Pfam" id="PF00999">
    <property type="entry name" value="Na_H_Exchanger"/>
    <property type="match status" value="1"/>
</dbReference>
<name>A0ABV4FKS8_9BRAD</name>
<evidence type="ECO:0000259" key="11">
    <source>
        <dbReference type="PROSITE" id="PS51201"/>
    </source>
</evidence>
<feature type="domain" description="RCK N-terminal" evidence="11">
    <location>
        <begin position="419"/>
        <end position="536"/>
    </location>
</feature>
<evidence type="ECO:0000256" key="10">
    <source>
        <dbReference type="SAM" id="Phobius"/>
    </source>
</evidence>
<dbReference type="InterPro" id="IPR038770">
    <property type="entry name" value="Na+/solute_symporter_sf"/>
</dbReference>
<keyword evidence="7 10" id="KW-1133">Transmembrane helix</keyword>
<evidence type="ECO:0000256" key="2">
    <source>
        <dbReference type="ARBA" id="ARBA00022448"/>
    </source>
</evidence>
<evidence type="ECO:0000256" key="3">
    <source>
        <dbReference type="ARBA" id="ARBA00022449"/>
    </source>
</evidence>
<organism evidence="12 13">
    <name type="scientific">Bradyrhizobium ottawaense</name>
    <dbReference type="NCBI Taxonomy" id="931866"/>
    <lineage>
        <taxon>Bacteria</taxon>
        <taxon>Pseudomonadati</taxon>
        <taxon>Pseudomonadota</taxon>
        <taxon>Alphaproteobacteria</taxon>
        <taxon>Hyphomicrobiales</taxon>
        <taxon>Nitrobacteraceae</taxon>
        <taxon>Bradyrhizobium</taxon>
    </lineage>
</organism>
<dbReference type="InterPro" id="IPR003148">
    <property type="entry name" value="RCK_N"/>
</dbReference>
<evidence type="ECO:0000256" key="8">
    <source>
        <dbReference type="ARBA" id="ARBA00023065"/>
    </source>
</evidence>
<dbReference type="Proteomes" id="UP001565369">
    <property type="component" value="Unassembled WGS sequence"/>
</dbReference>
<dbReference type="Pfam" id="PF02254">
    <property type="entry name" value="TrkA_N"/>
    <property type="match status" value="1"/>
</dbReference>
<protein>
    <submittedName>
        <fullName evidence="12">CPA2 family monovalent cation:H+ antiporter-2</fullName>
    </submittedName>
</protein>
<evidence type="ECO:0000313" key="13">
    <source>
        <dbReference type="Proteomes" id="UP001565369"/>
    </source>
</evidence>
<comment type="caution">
    <text evidence="12">The sequence shown here is derived from an EMBL/GenBank/DDBJ whole genome shotgun (WGS) entry which is preliminary data.</text>
</comment>
<feature type="transmembrane region" description="Helical" evidence="10">
    <location>
        <begin position="101"/>
        <end position="125"/>
    </location>
</feature>
<proteinExistence type="predicted"/>
<dbReference type="PROSITE" id="PS51201">
    <property type="entry name" value="RCK_N"/>
    <property type="match status" value="1"/>
</dbReference>
<keyword evidence="5 10" id="KW-0812">Transmembrane</keyword>
<feature type="transmembrane region" description="Helical" evidence="10">
    <location>
        <begin position="346"/>
        <end position="368"/>
    </location>
</feature>
<dbReference type="Gene3D" id="3.40.50.720">
    <property type="entry name" value="NAD(P)-binding Rossmann-like Domain"/>
    <property type="match status" value="1"/>
</dbReference>